<evidence type="ECO:0000313" key="8">
    <source>
        <dbReference type="EMBL" id="TDE00030.1"/>
    </source>
</evidence>
<dbReference type="GO" id="GO:0005886">
    <property type="term" value="C:plasma membrane"/>
    <property type="evidence" value="ECO:0007669"/>
    <property type="project" value="UniProtKB-SubCell"/>
</dbReference>
<evidence type="ECO:0000256" key="6">
    <source>
        <dbReference type="SAM" id="Phobius"/>
    </source>
</evidence>
<accession>A0A4R5CLD7</accession>
<dbReference type="Proteomes" id="UP000294739">
    <property type="component" value="Unassembled WGS sequence"/>
</dbReference>
<dbReference type="PANTHER" id="PTHR35007:SF1">
    <property type="entry name" value="PILUS ASSEMBLY PROTEIN"/>
    <property type="match status" value="1"/>
</dbReference>
<evidence type="ECO:0000256" key="1">
    <source>
        <dbReference type="ARBA" id="ARBA00004651"/>
    </source>
</evidence>
<feature type="transmembrane region" description="Helical" evidence="6">
    <location>
        <begin position="281"/>
        <end position="304"/>
    </location>
</feature>
<dbReference type="RefSeq" id="WP_131900336.1">
    <property type="nucleotide sequence ID" value="NZ_SMKZ01000056.1"/>
</dbReference>
<dbReference type="AlphaFoldDB" id="A0A4R5CLD7"/>
<evidence type="ECO:0000256" key="3">
    <source>
        <dbReference type="ARBA" id="ARBA00022692"/>
    </source>
</evidence>
<dbReference type="PANTHER" id="PTHR35007">
    <property type="entry name" value="INTEGRAL MEMBRANE PROTEIN-RELATED"/>
    <property type="match status" value="1"/>
</dbReference>
<evidence type="ECO:0000256" key="5">
    <source>
        <dbReference type="ARBA" id="ARBA00023136"/>
    </source>
</evidence>
<dbReference type="OrthoDB" id="5243064at2"/>
<dbReference type="InParanoid" id="A0A4R5CLD7"/>
<evidence type="ECO:0000256" key="2">
    <source>
        <dbReference type="ARBA" id="ARBA00022475"/>
    </source>
</evidence>
<keyword evidence="4 6" id="KW-1133">Transmembrane helix</keyword>
<dbReference type="InterPro" id="IPR018076">
    <property type="entry name" value="T2SS_GspF_dom"/>
</dbReference>
<sequence length="307" mass="32037">MTLILLAGAVVGAGVLLLGLMLSTQRVNPAAALARLDAERSRARREQLVSSAAVSGQGGESAAMRRFGGQLREALEGVGINLGSIRRDLSLMGRTLEGHLATTVLSALAGFLMPLVVAAILSVAQVNIGIPASAVLGIVLAMIFAVLPTLTVRSNAADRRRDFRHVVGSFLDLVAMNLAGGRGVPEALQAASSLSDGWAMVRIRDTLLTARLHGVTPWAALGELGDEVGVDELRDLAAALALVAEDGAKVRESLAARAGSLRRRELAEVEGKAGQRSQSMLVAQLVLCVGFLLFLVYPALIGVLEQS</sequence>
<comment type="subcellular location">
    <subcellularLocation>
        <location evidence="1">Cell membrane</location>
        <topology evidence="1">Multi-pass membrane protein</topology>
    </subcellularLocation>
</comment>
<name>A0A4R5CLD7_9ACTN</name>
<evidence type="ECO:0000313" key="9">
    <source>
        <dbReference type="Proteomes" id="UP000294739"/>
    </source>
</evidence>
<keyword evidence="9" id="KW-1185">Reference proteome</keyword>
<evidence type="ECO:0000256" key="4">
    <source>
        <dbReference type="ARBA" id="ARBA00022989"/>
    </source>
</evidence>
<evidence type="ECO:0000259" key="7">
    <source>
        <dbReference type="Pfam" id="PF00482"/>
    </source>
</evidence>
<feature type="domain" description="Type II secretion system protein GspF" evidence="7">
    <location>
        <begin position="170"/>
        <end position="297"/>
    </location>
</feature>
<feature type="transmembrane region" description="Helical" evidence="6">
    <location>
        <begin position="6"/>
        <end position="23"/>
    </location>
</feature>
<reference evidence="8 9" key="1">
    <citation type="submission" date="2019-03" db="EMBL/GenBank/DDBJ databases">
        <title>Draft genome sequences of novel Actinobacteria.</title>
        <authorList>
            <person name="Sahin N."/>
            <person name="Ay H."/>
            <person name="Saygin H."/>
        </authorList>
    </citation>
    <scope>NUCLEOTIDE SEQUENCE [LARGE SCALE GENOMIC DNA]</scope>
    <source>
        <strain evidence="8 9">5K138</strain>
    </source>
</reference>
<keyword evidence="5 6" id="KW-0472">Membrane</keyword>
<keyword evidence="2" id="KW-1003">Cell membrane</keyword>
<keyword evidence="3 6" id="KW-0812">Transmembrane</keyword>
<organism evidence="8 9">
    <name type="scientific">Jiangella asiatica</name>
    <dbReference type="NCBI Taxonomy" id="2530372"/>
    <lineage>
        <taxon>Bacteria</taxon>
        <taxon>Bacillati</taxon>
        <taxon>Actinomycetota</taxon>
        <taxon>Actinomycetes</taxon>
        <taxon>Jiangellales</taxon>
        <taxon>Jiangellaceae</taxon>
        <taxon>Jiangella</taxon>
    </lineage>
</organism>
<feature type="transmembrane region" description="Helical" evidence="6">
    <location>
        <begin position="130"/>
        <end position="152"/>
    </location>
</feature>
<dbReference type="Pfam" id="PF00482">
    <property type="entry name" value="T2SSF"/>
    <property type="match status" value="1"/>
</dbReference>
<comment type="caution">
    <text evidence="8">The sequence shown here is derived from an EMBL/GenBank/DDBJ whole genome shotgun (WGS) entry which is preliminary data.</text>
</comment>
<dbReference type="EMBL" id="SMKZ01000056">
    <property type="protein sequence ID" value="TDE00030.1"/>
    <property type="molecule type" value="Genomic_DNA"/>
</dbReference>
<gene>
    <name evidence="8" type="ORF">E1269_26720</name>
</gene>
<proteinExistence type="predicted"/>
<protein>
    <submittedName>
        <fullName evidence="8">Type II secretion protein F</fullName>
    </submittedName>
</protein>
<feature type="transmembrane region" description="Helical" evidence="6">
    <location>
        <begin position="100"/>
        <end position="124"/>
    </location>
</feature>